<dbReference type="GeneID" id="97608112"/>
<dbReference type="OrthoDB" id="118123at2157"/>
<proteinExistence type="predicted"/>
<gene>
    <name evidence="1" type="ORF">DLD82_14540</name>
</gene>
<sequence>MNDMDYCLSRITSQKQQLIQGINAAETALGHITLINAAKLYAQKSDLEKLPFTDSLRPEIIRNNKSFIECSSCNDSGIITIPGIFRIIDIIKEQTDIITNSVELSFSLLDYSKRTDIQSIQKQLTNIFLVIRNPDCITDNSALEYLQDSDSDNTTTLPGCIRKLHHNLLEMNRKLSPKTEFGAYCYILEPSDRYLVRSFMQGIGEVKNNDIMNDFPVTLAIRDKDILIIGYFSHKYTGNLFRIEMRGLSITVTISGLYTQLLTSVTGIFAPLNLVWRYHFSAGKKSNEMNVMSPPVKGSYHARSLDDAMQFLSEVGYHINRYAQDFSQCGKITG</sequence>
<organism evidence="1 2">
    <name type="scientific">Methanospirillum stamsii</name>
    <dbReference type="NCBI Taxonomy" id="1277351"/>
    <lineage>
        <taxon>Archaea</taxon>
        <taxon>Methanobacteriati</taxon>
        <taxon>Methanobacteriota</taxon>
        <taxon>Stenosarchaea group</taxon>
        <taxon>Methanomicrobia</taxon>
        <taxon>Methanomicrobiales</taxon>
        <taxon>Methanospirillaceae</taxon>
        <taxon>Methanospirillum</taxon>
    </lineage>
</organism>
<evidence type="ECO:0000313" key="2">
    <source>
        <dbReference type="Proteomes" id="UP000245934"/>
    </source>
</evidence>
<dbReference type="RefSeq" id="WP_109941853.1">
    <property type="nucleotide sequence ID" value="NZ_CP176366.1"/>
</dbReference>
<evidence type="ECO:0000313" key="1">
    <source>
        <dbReference type="EMBL" id="PWR70718.1"/>
    </source>
</evidence>
<protein>
    <submittedName>
        <fullName evidence="1">Uncharacterized protein</fullName>
    </submittedName>
</protein>
<dbReference type="Proteomes" id="UP000245934">
    <property type="component" value="Unassembled WGS sequence"/>
</dbReference>
<accession>A0A2V2N2I2</accession>
<keyword evidence="2" id="KW-1185">Reference proteome</keyword>
<comment type="caution">
    <text evidence="1">The sequence shown here is derived from an EMBL/GenBank/DDBJ whole genome shotgun (WGS) entry which is preliminary data.</text>
</comment>
<name>A0A2V2N2I2_9EURY</name>
<reference evidence="1 2" key="1">
    <citation type="submission" date="2018-05" db="EMBL/GenBank/DDBJ databases">
        <title>Draft genome of Methanospirillum stamsii Pt1.</title>
        <authorList>
            <person name="Dueholm M.S."/>
            <person name="Nielsen P.H."/>
            <person name="Bakmann L.F."/>
            <person name="Otzen D.E."/>
        </authorList>
    </citation>
    <scope>NUCLEOTIDE SEQUENCE [LARGE SCALE GENOMIC DNA]</scope>
    <source>
        <strain evidence="1 2">Pt1</strain>
    </source>
</reference>
<dbReference type="EMBL" id="QGMZ01000039">
    <property type="protein sequence ID" value="PWR70718.1"/>
    <property type="molecule type" value="Genomic_DNA"/>
</dbReference>
<dbReference type="AlphaFoldDB" id="A0A2V2N2I2"/>